<evidence type="ECO:0000313" key="3">
    <source>
        <dbReference type="Proteomes" id="UP001270053"/>
    </source>
</evidence>
<dbReference type="Proteomes" id="UP001278738">
    <property type="component" value="Unassembled WGS sequence"/>
</dbReference>
<dbReference type="Proteomes" id="UP001270053">
    <property type="component" value="Unassembled WGS sequence"/>
</dbReference>
<accession>A0AAJ2SDS6</accession>
<organism evidence="2 3">
    <name type="scientific">Flavobacterium flavipigmentatum</name>
    <dbReference type="NCBI Taxonomy" id="2893884"/>
    <lineage>
        <taxon>Bacteria</taxon>
        <taxon>Pseudomonadati</taxon>
        <taxon>Bacteroidota</taxon>
        <taxon>Flavobacteriia</taxon>
        <taxon>Flavobacteriales</taxon>
        <taxon>Flavobacteriaceae</taxon>
        <taxon>Flavobacterium</taxon>
    </lineage>
</organism>
<dbReference type="RefSeq" id="WP_229973901.1">
    <property type="nucleotide sequence ID" value="NZ_CP087133.1"/>
</dbReference>
<reference evidence="2 4" key="1">
    <citation type="submission" date="2023-11" db="EMBL/GenBank/DDBJ databases">
        <title>Unpublished Manusciprt.</title>
        <authorList>
            <person name="Saticioglu I.B."/>
            <person name="Ay H."/>
            <person name="Ajmi N."/>
            <person name="Altun S."/>
            <person name="Duman M."/>
        </authorList>
    </citation>
    <scope>NUCLEOTIDE SEQUENCE</scope>
    <source>
        <strain evidence="1 4">Fl-33</strain>
        <strain evidence="2">Fl-77</strain>
    </source>
</reference>
<gene>
    <name evidence="1" type="ORF">SGQ18_12760</name>
    <name evidence="2" type="ORF">SGQ44_12015</name>
</gene>
<dbReference type="EMBL" id="JAWXVG010000005">
    <property type="protein sequence ID" value="MDX6183038.1"/>
    <property type="molecule type" value="Genomic_DNA"/>
</dbReference>
<evidence type="ECO:0000313" key="1">
    <source>
        <dbReference type="EMBL" id="MDX6183038.1"/>
    </source>
</evidence>
<protein>
    <submittedName>
        <fullName evidence="2">Uncharacterized protein</fullName>
    </submittedName>
</protein>
<evidence type="ECO:0000313" key="4">
    <source>
        <dbReference type="Proteomes" id="UP001278738"/>
    </source>
</evidence>
<keyword evidence="4" id="KW-1185">Reference proteome</keyword>
<dbReference type="EMBL" id="JAWXVH010000005">
    <property type="protein sequence ID" value="MDX6186491.1"/>
    <property type="molecule type" value="Genomic_DNA"/>
</dbReference>
<dbReference type="AlphaFoldDB" id="A0AAJ2SDS6"/>
<proteinExistence type="predicted"/>
<name>A0AAJ2SDS6_9FLAO</name>
<evidence type="ECO:0000313" key="2">
    <source>
        <dbReference type="EMBL" id="MDX6186491.1"/>
    </source>
</evidence>
<dbReference type="Gene3D" id="2.180.10.10">
    <property type="entry name" value="RHS repeat-associated core"/>
    <property type="match status" value="1"/>
</dbReference>
<sequence>MYEYLEKNFNHSNWFYESYNGSKLNNLQGNIKFMKQTKYWLNRDTNELEFENGTASFSFEFNREKEIITALTNEEKYETKYSSFKEGKIISHRHCPDNSVELYEYDEATGLCNKYITINKEGIRTEYPRTIQILEDQSILYSDKNFMINYDQYGRVKHNKVSANFQYVYDYLPAAKKGYYIKTSLTNEQISCVEKYNYDHYIIEVVMYRNNSVSSKKMMFYDETDKLIQDLTFFDDDSFESHYYFYNDKGLLIEDKICSEGRKTGTCDFFEYDIYNNVIKTRDNTFQYTYDQHGNWTEKLELSHGVVICKITREFEYFPLSLRSV</sequence>
<comment type="caution">
    <text evidence="2">The sequence shown here is derived from an EMBL/GenBank/DDBJ whole genome shotgun (WGS) entry which is preliminary data.</text>
</comment>